<dbReference type="Proteomes" id="UP000553632">
    <property type="component" value="Unassembled WGS sequence"/>
</dbReference>
<comment type="caution">
    <text evidence="2">The sequence shown here is derived from an EMBL/GenBank/DDBJ whole genome shotgun (WGS) entry which is preliminary data.</text>
</comment>
<gene>
    <name evidence="2" type="ORF">FOZ63_029580</name>
</gene>
<accession>A0A7J6TPD9</accession>
<protein>
    <submittedName>
        <fullName evidence="2">Uncharacterized protein</fullName>
    </submittedName>
</protein>
<feature type="region of interest" description="Disordered" evidence="1">
    <location>
        <begin position="620"/>
        <end position="652"/>
    </location>
</feature>
<name>A0A7J6TPD9_PEROL</name>
<reference evidence="2 3" key="1">
    <citation type="submission" date="2020-04" db="EMBL/GenBank/DDBJ databases">
        <title>Perkinsus olseni comparative genomics.</title>
        <authorList>
            <person name="Bogema D.R."/>
        </authorList>
    </citation>
    <scope>NUCLEOTIDE SEQUENCE [LARGE SCALE GENOMIC DNA]</scope>
    <source>
        <strain evidence="2 3">ATCC PRA-207</strain>
    </source>
</reference>
<evidence type="ECO:0000256" key="1">
    <source>
        <dbReference type="SAM" id="MobiDB-lite"/>
    </source>
</evidence>
<keyword evidence="3" id="KW-1185">Reference proteome</keyword>
<feature type="non-terminal residue" evidence="2">
    <location>
        <position position="711"/>
    </location>
</feature>
<feature type="compositionally biased region" description="Basic and acidic residues" evidence="1">
    <location>
        <begin position="622"/>
        <end position="638"/>
    </location>
</feature>
<evidence type="ECO:0000313" key="3">
    <source>
        <dbReference type="Proteomes" id="UP000553632"/>
    </source>
</evidence>
<dbReference type="EMBL" id="JABANO010009818">
    <property type="protein sequence ID" value="KAF4746180.1"/>
    <property type="molecule type" value="Genomic_DNA"/>
</dbReference>
<dbReference type="AlphaFoldDB" id="A0A7J6TPD9"/>
<evidence type="ECO:0000313" key="2">
    <source>
        <dbReference type="EMBL" id="KAF4746180.1"/>
    </source>
</evidence>
<organism evidence="2 3">
    <name type="scientific">Perkinsus olseni</name>
    <name type="common">Perkinsus atlanticus</name>
    <dbReference type="NCBI Taxonomy" id="32597"/>
    <lineage>
        <taxon>Eukaryota</taxon>
        <taxon>Sar</taxon>
        <taxon>Alveolata</taxon>
        <taxon>Perkinsozoa</taxon>
        <taxon>Perkinsea</taxon>
        <taxon>Perkinsida</taxon>
        <taxon>Perkinsidae</taxon>
        <taxon>Perkinsus</taxon>
    </lineage>
</organism>
<sequence>MRVGLLWSPAAAAALDLSLIVTSPWKNLERRQALRDWFNSCSGVTYDHFPNVTLRLVFAMGAISPEFEESSRVELQKYPHDLVVFDSSPDLDPPVKRDVTYVLDRPTARGSRILLATRWVLENNPHSEFVVADRHWAASSKAFSGKVYLDDDSFLSIPRLIPHLLQLTGNEATMLVMGYLMSTPLDVTVSGIDICDICKPCSKCLDDQSLRDMCAQFNLALGPCLHHVSTCQIYGAEVVEQCVAEALSESQRIVEYFGSRWTPTWPLGMGWVLGSEVARFIARNAGVLKSRGAADVQIGYWLAGLEDVHWLDMSDGRFHDFPRRHSMFTRGCTSILKEVEAVGNEQIRVFNEAEQQLARLREALLAVRHDATPVALTSLATKAKDSSAASLLGKRHQNYHARLSQLSRSLSEFQALAEGEVTKAIRQHVMPKSPETPEQQADFARYMRKLVAVHLLQTGSFDAFEAFIEEVGLLDGIMDLVPEHYLRTYREAERVKAEGELEEAMEWLKKNRTTGRATAMRREIFDNTQRDLLLQKVCEMIGSGVESAEILELVLGGLFARQLDPSAEQRKKLQSCLLALAYPTAKRDAHLATAAGLGNNALDRFWTLFFRGTWPGHMYSPTRDERTPSVEDLREERTSLPPRECPPPKRYRLWTPEPREGYARTGFYSVCTPPSAGLPEDVEEIITTAKAELDDPVSLHCWDDEPVLPST</sequence>
<proteinExistence type="predicted"/>